<evidence type="ECO:0000256" key="1">
    <source>
        <dbReference type="ARBA" id="ARBA00022574"/>
    </source>
</evidence>
<accession>A0A1Z3HIC8</accession>
<dbReference type="PRINTS" id="PR00320">
    <property type="entry name" value="GPROTEINBRPT"/>
</dbReference>
<feature type="repeat" description="WD" evidence="4">
    <location>
        <begin position="249"/>
        <end position="283"/>
    </location>
</feature>
<dbReference type="EMBL" id="CP021983">
    <property type="protein sequence ID" value="ASC70040.1"/>
    <property type="molecule type" value="Genomic_DNA"/>
</dbReference>
<evidence type="ECO:0000256" key="5">
    <source>
        <dbReference type="PROSITE-ProRule" id="PRU00339"/>
    </source>
</evidence>
<feature type="repeat" description="WD" evidence="4">
    <location>
        <begin position="178"/>
        <end position="200"/>
    </location>
</feature>
<dbReference type="InterPro" id="IPR020472">
    <property type="entry name" value="WD40_PAC1"/>
</dbReference>
<evidence type="ECO:0000313" key="7">
    <source>
        <dbReference type="Proteomes" id="UP000191901"/>
    </source>
</evidence>
<keyword evidence="5" id="KW-0802">TPR repeat</keyword>
<feature type="repeat" description="TPR" evidence="5">
    <location>
        <begin position="612"/>
        <end position="645"/>
    </location>
</feature>
<dbReference type="PROSITE" id="PS50005">
    <property type="entry name" value="TPR"/>
    <property type="match status" value="2"/>
</dbReference>
<dbReference type="PROSITE" id="PS00678">
    <property type="entry name" value="WD_REPEATS_1"/>
    <property type="match status" value="2"/>
</dbReference>
<evidence type="ECO:0000313" key="6">
    <source>
        <dbReference type="EMBL" id="ASC70040.1"/>
    </source>
</evidence>
<dbReference type="SMART" id="SM00028">
    <property type="entry name" value="TPR"/>
    <property type="match status" value="3"/>
</dbReference>
<feature type="repeat" description="WD" evidence="4">
    <location>
        <begin position="290"/>
        <end position="324"/>
    </location>
</feature>
<reference evidence="6 7" key="1">
    <citation type="journal article" date="2016" name="Biochim. Biophys. Acta">
        <title>Characterization of red-shifted phycobilisomes isolated from the chlorophyll f-containing cyanobacterium Halomicronema hongdechloris.</title>
        <authorList>
            <person name="Li Y."/>
            <person name="Lin Y."/>
            <person name="Garvey C.J."/>
            <person name="Birch D."/>
            <person name="Corkery R.W."/>
            <person name="Loughlin P.C."/>
            <person name="Scheer H."/>
            <person name="Willows R.D."/>
            <person name="Chen M."/>
        </authorList>
    </citation>
    <scope>NUCLEOTIDE SEQUENCE [LARGE SCALE GENOMIC DNA]</scope>
    <source>
        <strain evidence="6 7">C2206</strain>
    </source>
</reference>
<feature type="repeat" description="WD" evidence="4">
    <location>
        <begin position="209"/>
        <end position="243"/>
    </location>
</feature>
<organism evidence="6 7">
    <name type="scientific">Halomicronema hongdechloris C2206</name>
    <dbReference type="NCBI Taxonomy" id="1641165"/>
    <lineage>
        <taxon>Bacteria</taxon>
        <taxon>Bacillati</taxon>
        <taxon>Cyanobacteriota</taxon>
        <taxon>Cyanophyceae</taxon>
        <taxon>Nodosilineales</taxon>
        <taxon>Nodosilineaceae</taxon>
        <taxon>Halomicronema</taxon>
    </lineage>
</organism>
<dbReference type="Gene3D" id="1.25.40.10">
    <property type="entry name" value="Tetratricopeptide repeat domain"/>
    <property type="match status" value="1"/>
</dbReference>
<dbReference type="PROSITE" id="PS50082">
    <property type="entry name" value="WD_REPEATS_2"/>
    <property type="match status" value="10"/>
</dbReference>
<feature type="repeat" description="WD" evidence="4">
    <location>
        <begin position="51"/>
        <end position="78"/>
    </location>
</feature>
<keyword evidence="2" id="KW-0677">Repeat</keyword>
<dbReference type="Gene3D" id="2.130.10.10">
    <property type="entry name" value="YVTN repeat-like/Quinoprotein amine dehydrogenase"/>
    <property type="match status" value="3"/>
</dbReference>
<dbReference type="KEGG" id="hhg:XM38_009700"/>
<evidence type="ECO:0000256" key="3">
    <source>
        <dbReference type="ARBA" id="ARBA00022786"/>
    </source>
</evidence>
<dbReference type="PROSITE" id="PS50294">
    <property type="entry name" value="WD_REPEATS_REGION"/>
    <property type="match status" value="8"/>
</dbReference>
<feature type="repeat" description="TPR" evidence="5">
    <location>
        <begin position="557"/>
        <end position="590"/>
    </location>
</feature>
<dbReference type="PANTHER" id="PTHR15622:SF2">
    <property type="entry name" value="U4_U6 SMALL NUCLEAR RIBONUCLEOPROTEIN PRP4"/>
    <property type="match status" value="1"/>
</dbReference>
<dbReference type="InterPro" id="IPR019734">
    <property type="entry name" value="TPR_rpt"/>
</dbReference>
<feature type="repeat" description="WD" evidence="4">
    <location>
        <begin position="8"/>
        <end position="42"/>
    </location>
</feature>
<dbReference type="GO" id="GO:0000209">
    <property type="term" value="P:protein polyubiquitination"/>
    <property type="evidence" value="ECO:0007669"/>
    <property type="project" value="TreeGrafter"/>
</dbReference>
<dbReference type="Pfam" id="PF00400">
    <property type="entry name" value="WD40"/>
    <property type="match status" value="10"/>
</dbReference>
<dbReference type="SUPFAM" id="SSF48452">
    <property type="entry name" value="TPR-like"/>
    <property type="match status" value="1"/>
</dbReference>
<keyword evidence="3" id="KW-0833">Ubl conjugation pathway</keyword>
<evidence type="ECO:0000256" key="2">
    <source>
        <dbReference type="ARBA" id="ARBA00022737"/>
    </source>
</evidence>
<dbReference type="SMART" id="SM00320">
    <property type="entry name" value="WD40"/>
    <property type="match status" value="10"/>
</dbReference>
<dbReference type="AlphaFoldDB" id="A0A1Z3HIC8"/>
<keyword evidence="7" id="KW-1185">Reference proteome</keyword>
<dbReference type="SUPFAM" id="SSF50978">
    <property type="entry name" value="WD40 repeat-like"/>
    <property type="match status" value="2"/>
</dbReference>
<dbReference type="CDD" id="cd00200">
    <property type="entry name" value="WD40"/>
    <property type="match status" value="2"/>
</dbReference>
<dbReference type="InterPro" id="IPR051983">
    <property type="entry name" value="WSB_SOCS-box_domain"/>
</dbReference>
<proteinExistence type="predicted"/>
<feature type="repeat" description="WD" evidence="4">
    <location>
        <begin position="331"/>
        <end position="365"/>
    </location>
</feature>
<sequence>MPQGLLYVRSVRFSPTGNYLVSGSADYSIRLWNLENQTSTTIDDDDLNGWIESVDFRPDGQQFAAGSSGGIAKIWDLDGNVVQTLPGHVGTVNRARFSPDGHTLAAVAGDGQVRVWSLMNKAIAQLDTHTDALWNVDVSSDGTQIATASVDGTTRIWDRSGAEIRRLELPTNQVFNDVVYSPGGNTIATSTIDGDIQLWDAEGNLVNRFAMHGQRVLGLDLSPDGKYGLSGSDDTTAKLWDLEGNVQAVVNHDEWIRDVAFSPDGQTFATTSEDTLARLWDLDGNLLAEFEGHADGVNGISFSPDGTMLVTASDDSTVKLWDVQGNLIHSFQKHHGRVWTVAFSPDGDSIATGTSEGYARLWDLDGNLIGEFKGHEEVVTGVAFSPDGQYLISASGDSTAKVWRIARTLDDLLAQGCDWLADYLTLHPDALMELENCQRPDLLPKAASYLVKTAMQTARTGNVQLAQQQLATALTWNPDVDLDPETPEHEQNATQMARKFSAAYSLTEGQRLAHQLKLEDATQAYERALELDAEVDLDPQTDAVEQDADLIARRYVALSLQQRGQLQAQQLKLKAAVQTLEEALDLDPTIDLNPDTEEIDQDAKAVANRFSAPGHLAAGQQQVKNGDVEAAAQAYQTAQDLDPDLEVDRRVWDTLCWFGSVQGQATTVRFACENKAYFGGVSTLDSRGIVLALDGDLEGSIESFQAYIDVPGRSQDRVIQGQAWINALKTGDNPFLTDD</sequence>
<dbReference type="Proteomes" id="UP000191901">
    <property type="component" value="Chromosome"/>
</dbReference>
<feature type="repeat" description="WD" evidence="4">
    <location>
        <begin position="372"/>
        <end position="405"/>
    </location>
</feature>
<dbReference type="InterPro" id="IPR036322">
    <property type="entry name" value="WD40_repeat_dom_sf"/>
</dbReference>
<protein>
    <submittedName>
        <fullName evidence="6">WD-40 repeat protein</fullName>
    </submittedName>
</protein>
<feature type="repeat" description="WD" evidence="4">
    <location>
        <begin position="126"/>
        <end position="158"/>
    </location>
</feature>
<dbReference type="InterPro" id="IPR015943">
    <property type="entry name" value="WD40/YVTN_repeat-like_dom_sf"/>
</dbReference>
<dbReference type="InterPro" id="IPR011990">
    <property type="entry name" value="TPR-like_helical_dom_sf"/>
</dbReference>
<name>A0A1Z3HIC8_9CYAN</name>
<dbReference type="InterPro" id="IPR001680">
    <property type="entry name" value="WD40_rpt"/>
</dbReference>
<dbReference type="InterPro" id="IPR019775">
    <property type="entry name" value="WD40_repeat_CS"/>
</dbReference>
<dbReference type="PANTHER" id="PTHR15622">
    <property type="entry name" value="WD40 REPEAT PROTEIN"/>
    <property type="match status" value="1"/>
</dbReference>
<feature type="repeat" description="WD" evidence="4">
    <location>
        <begin position="85"/>
        <end position="126"/>
    </location>
</feature>
<evidence type="ECO:0000256" key="4">
    <source>
        <dbReference type="PROSITE-ProRule" id="PRU00221"/>
    </source>
</evidence>
<gene>
    <name evidence="6" type="ORF">XM38_009700</name>
</gene>
<keyword evidence="1 4" id="KW-0853">WD repeat</keyword>
<dbReference type="RefSeq" id="WP_187329278.1">
    <property type="nucleotide sequence ID" value="NZ_CP021983.2"/>
</dbReference>